<dbReference type="GO" id="GO:0005654">
    <property type="term" value="C:nucleoplasm"/>
    <property type="evidence" value="ECO:0007669"/>
    <property type="project" value="TreeGrafter"/>
</dbReference>
<dbReference type="RefSeq" id="XP_005772636.1">
    <property type="nucleotide sequence ID" value="XM_005772579.1"/>
</dbReference>
<accession>A0A0D3J9M2</accession>
<dbReference type="PaxDb" id="2903-EOD20207"/>
<dbReference type="AlphaFoldDB" id="A0A0D3J9M2"/>
<dbReference type="InterPro" id="IPR040456">
    <property type="entry name" value="RNase_H2_suB"/>
</dbReference>
<dbReference type="Gene3D" id="1.10.20.120">
    <property type="match status" value="1"/>
</dbReference>
<dbReference type="HOGENOM" id="CLU_059802_1_0_1"/>
<dbReference type="KEGG" id="ehx:EMIHUDRAFT_444743"/>
<evidence type="ECO:0000256" key="6">
    <source>
        <dbReference type="SAM" id="MobiDB-lite"/>
    </source>
</evidence>
<feature type="region of interest" description="Disordered" evidence="6">
    <location>
        <begin position="242"/>
        <end position="303"/>
    </location>
</feature>
<dbReference type="PANTHER" id="PTHR13383:SF11">
    <property type="entry name" value="RIBONUCLEASE H2 SUBUNIT B"/>
    <property type="match status" value="1"/>
</dbReference>
<feature type="domain" description="Rnh202 triple barrel" evidence="8">
    <location>
        <begin position="16"/>
        <end position="75"/>
    </location>
</feature>
<dbReference type="Pfam" id="PF09468">
    <property type="entry name" value="RNase_H2-Ydr279"/>
    <property type="match status" value="1"/>
</dbReference>
<dbReference type="STRING" id="2903.R1CCT5"/>
<evidence type="ECO:0000259" key="8">
    <source>
        <dbReference type="Pfam" id="PF17745"/>
    </source>
</evidence>
<dbReference type="InterPro" id="IPR019024">
    <property type="entry name" value="RNase_H2_suB_wHTH"/>
</dbReference>
<dbReference type="EnsemblProtists" id="EOD20207">
    <property type="protein sequence ID" value="EOD20207"/>
    <property type="gene ID" value="EMIHUDRAFT_444743"/>
</dbReference>
<dbReference type="Gene3D" id="2.20.25.530">
    <property type="match status" value="1"/>
</dbReference>
<evidence type="ECO:0000259" key="7">
    <source>
        <dbReference type="Pfam" id="PF09468"/>
    </source>
</evidence>
<dbReference type="Pfam" id="PF17745">
    <property type="entry name" value="Ydr279_N"/>
    <property type="match status" value="1"/>
</dbReference>
<evidence type="ECO:0000313" key="10">
    <source>
        <dbReference type="Proteomes" id="UP000013827"/>
    </source>
</evidence>
<feature type="domain" description="Ribonuclease H2 subunit B wHTH" evidence="7">
    <location>
        <begin position="93"/>
        <end position="230"/>
    </location>
</feature>
<evidence type="ECO:0000256" key="4">
    <source>
        <dbReference type="ARBA" id="ARBA00024778"/>
    </source>
</evidence>
<evidence type="ECO:0000256" key="3">
    <source>
        <dbReference type="ARBA" id="ARBA00023242"/>
    </source>
</evidence>
<dbReference type="InterPro" id="IPR041195">
    <property type="entry name" value="Rnh202_N"/>
</dbReference>
<evidence type="ECO:0000313" key="9">
    <source>
        <dbReference type="EnsemblProtists" id="EOD20207"/>
    </source>
</evidence>
<evidence type="ECO:0000256" key="1">
    <source>
        <dbReference type="ARBA" id="ARBA00004123"/>
    </source>
</evidence>
<evidence type="ECO:0000256" key="2">
    <source>
        <dbReference type="ARBA" id="ARBA00019062"/>
    </source>
</evidence>
<sequence length="303" mass="31906">MPTRLLVAHGEGELIFFVARHPRTSDPMMLGRRADSAILEVHRHVPPKAAKASWLVAGLEQVVQDGALYLATPIDPLLLLLPLLERARGGASSLKRESSAGLYKPLSEAFGGDEAGLEQHLTRLSGLSERLRAICDVNDKYGEPMVRLSDPLVLGWLRRKAEAVAAHLRAHAAEQQAAGATAGAAGRAMTQFDCEGDEAGAPAAAAHDAALATACHLVGEYLPDGWAARLCASLDVPEAAEAAAAEETAPPPAASHSSSSESFAPAAKEERRPDKPAAAKKPKVAEPLKKGQKTMGAFFMKKG</sequence>
<comment type="function">
    <text evidence="4">Non catalytic subunit of RNase H2, an endonuclease that specifically degrades the RNA of RNA:DNA hybrids. Participates in DNA replication, possibly by mediating the removal of lagging-strand Okazaki fragment RNA primers during DNA replication. Mediates the excision of single ribonucleotides from DNA:RNA duplexes.</text>
</comment>
<dbReference type="GeneID" id="17265751"/>
<keyword evidence="3" id="KW-0539">Nucleus</keyword>
<name>A0A0D3J9M2_EMIH1</name>
<dbReference type="GO" id="GO:0032299">
    <property type="term" value="C:ribonuclease H2 complex"/>
    <property type="evidence" value="ECO:0007669"/>
    <property type="project" value="InterPro"/>
</dbReference>
<comment type="subcellular location">
    <subcellularLocation>
        <location evidence="1">Nucleus</location>
    </subcellularLocation>
</comment>
<dbReference type="GO" id="GO:0006401">
    <property type="term" value="P:RNA catabolic process"/>
    <property type="evidence" value="ECO:0007669"/>
    <property type="project" value="TreeGrafter"/>
</dbReference>
<dbReference type="Proteomes" id="UP000013827">
    <property type="component" value="Unassembled WGS sequence"/>
</dbReference>
<protein>
    <recommendedName>
        <fullName evidence="2">Ribonuclease H2 subunit B</fullName>
    </recommendedName>
    <alternativeName>
        <fullName evidence="5">Ribonuclease HI subunit B</fullName>
    </alternativeName>
</protein>
<feature type="compositionally biased region" description="Low complexity" evidence="6">
    <location>
        <begin position="242"/>
        <end position="266"/>
    </location>
</feature>
<feature type="compositionally biased region" description="Basic and acidic residues" evidence="6">
    <location>
        <begin position="267"/>
        <end position="289"/>
    </location>
</feature>
<proteinExistence type="predicted"/>
<reference evidence="10" key="1">
    <citation type="journal article" date="2013" name="Nature">
        <title>Pan genome of the phytoplankton Emiliania underpins its global distribution.</title>
        <authorList>
            <person name="Read B.A."/>
            <person name="Kegel J."/>
            <person name="Klute M.J."/>
            <person name="Kuo A."/>
            <person name="Lefebvre S.C."/>
            <person name="Maumus F."/>
            <person name="Mayer C."/>
            <person name="Miller J."/>
            <person name="Monier A."/>
            <person name="Salamov A."/>
            <person name="Young J."/>
            <person name="Aguilar M."/>
            <person name="Claverie J.M."/>
            <person name="Frickenhaus S."/>
            <person name="Gonzalez K."/>
            <person name="Herman E.K."/>
            <person name="Lin Y.C."/>
            <person name="Napier J."/>
            <person name="Ogata H."/>
            <person name="Sarno A.F."/>
            <person name="Shmutz J."/>
            <person name="Schroeder D."/>
            <person name="de Vargas C."/>
            <person name="Verret F."/>
            <person name="von Dassow P."/>
            <person name="Valentin K."/>
            <person name="Van de Peer Y."/>
            <person name="Wheeler G."/>
            <person name="Dacks J.B."/>
            <person name="Delwiche C.F."/>
            <person name="Dyhrman S.T."/>
            <person name="Glockner G."/>
            <person name="John U."/>
            <person name="Richards T."/>
            <person name="Worden A.Z."/>
            <person name="Zhang X."/>
            <person name="Grigoriev I.V."/>
            <person name="Allen A.E."/>
            <person name="Bidle K."/>
            <person name="Borodovsky M."/>
            <person name="Bowler C."/>
            <person name="Brownlee C."/>
            <person name="Cock J.M."/>
            <person name="Elias M."/>
            <person name="Gladyshev V.N."/>
            <person name="Groth M."/>
            <person name="Guda C."/>
            <person name="Hadaegh A."/>
            <person name="Iglesias-Rodriguez M.D."/>
            <person name="Jenkins J."/>
            <person name="Jones B.M."/>
            <person name="Lawson T."/>
            <person name="Leese F."/>
            <person name="Lindquist E."/>
            <person name="Lobanov A."/>
            <person name="Lomsadze A."/>
            <person name="Malik S.B."/>
            <person name="Marsh M.E."/>
            <person name="Mackinder L."/>
            <person name="Mock T."/>
            <person name="Mueller-Roeber B."/>
            <person name="Pagarete A."/>
            <person name="Parker M."/>
            <person name="Probert I."/>
            <person name="Quesneville H."/>
            <person name="Raines C."/>
            <person name="Rensing S.A."/>
            <person name="Riano-Pachon D.M."/>
            <person name="Richier S."/>
            <person name="Rokitta S."/>
            <person name="Shiraiwa Y."/>
            <person name="Soanes D.M."/>
            <person name="van der Giezen M."/>
            <person name="Wahlund T.M."/>
            <person name="Williams B."/>
            <person name="Wilson W."/>
            <person name="Wolfe G."/>
            <person name="Wurch L.L."/>
        </authorList>
    </citation>
    <scope>NUCLEOTIDE SEQUENCE</scope>
</reference>
<dbReference type="PANTHER" id="PTHR13383">
    <property type="entry name" value="RIBONUCLEASE H2 SUBUNIT B"/>
    <property type="match status" value="1"/>
</dbReference>
<reference evidence="9" key="2">
    <citation type="submission" date="2024-10" db="UniProtKB">
        <authorList>
            <consortium name="EnsemblProtists"/>
        </authorList>
    </citation>
    <scope>IDENTIFICATION</scope>
</reference>
<organism evidence="9 10">
    <name type="scientific">Emiliania huxleyi (strain CCMP1516)</name>
    <dbReference type="NCBI Taxonomy" id="280463"/>
    <lineage>
        <taxon>Eukaryota</taxon>
        <taxon>Haptista</taxon>
        <taxon>Haptophyta</taxon>
        <taxon>Prymnesiophyceae</taxon>
        <taxon>Isochrysidales</taxon>
        <taxon>Noelaerhabdaceae</taxon>
        <taxon>Emiliania</taxon>
    </lineage>
</organism>
<keyword evidence="10" id="KW-1185">Reference proteome</keyword>
<evidence type="ECO:0000256" key="5">
    <source>
        <dbReference type="ARBA" id="ARBA00033464"/>
    </source>
</evidence>